<evidence type="ECO:0000313" key="8">
    <source>
        <dbReference type="EMBL" id="TDR41626.1"/>
    </source>
</evidence>
<proteinExistence type="predicted"/>
<keyword evidence="2" id="KW-0813">Transport</keyword>
<keyword evidence="5 7" id="KW-1133">Transmembrane helix</keyword>
<gene>
    <name evidence="8" type="ORF">DFR29_110109</name>
</gene>
<protein>
    <submittedName>
        <fullName evidence="8">Putative MATE family efflux protein</fullName>
    </submittedName>
</protein>
<reference evidence="8 9" key="1">
    <citation type="submission" date="2019-03" db="EMBL/GenBank/DDBJ databases">
        <title>Genomic Encyclopedia of Type Strains, Phase IV (KMG-IV): sequencing the most valuable type-strain genomes for metagenomic binning, comparative biology and taxonomic classification.</title>
        <authorList>
            <person name="Goeker M."/>
        </authorList>
    </citation>
    <scope>NUCLEOTIDE SEQUENCE [LARGE SCALE GENOMIC DNA]</scope>
    <source>
        <strain evidence="8 9">DSM 21667</strain>
    </source>
</reference>
<dbReference type="CDD" id="cd13141">
    <property type="entry name" value="MATE_like_13"/>
    <property type="match status" value="1"/>
</dbReference>
<evidence type="ECO:0000313" key="9">
    <source>
        <dbReference type="Proteomes" id="UP000295293"/>
    </source>
</evidence>
<feature type="transmembrane region" description="Helical" evidence="7">
    <location>
        <begin position="317"/>
        <end position="337"/>
    </location>
</feature>
<dbReference type="OrthoDB" id="9806302at2"/>
<feature type="transmembrane region" description="Helical" evidence="7">
    <location>
        <begin position="132"/>
        <end position="153"/>
    </location>
</feature>
<evidence type="ECO:0000256" key="6">
    <source>
        <dbReference type="ARBA" id="ARBA00023136"/>
    </source>
</evidence>
<feature type="transmembrane region" description="Helical" evidence="7">
    <location>
        <begin position="238"/>
        <end position="263"/>
    </location>
</feature>
<sequence>MKDLTQGPIPGHVLRMAAPIAIGMLFQMLYVLIDLYFVARIGDAAVAGVSAAGNVQFIIMALTQILGVGTMALIAQAAGRKDKDDANLVFNQSLLLALICAAVTLAGGYGLADAYVRTLGADAATVAAGLDYLHWFLPGMALQFAMISMGSALRGTGIAKPTMLVQMFTVVLNALLAPILIAGWLTGKPFGVAGAGMASSLAIAAGVAMMAWYFLRLEHYVAFDARLFRPQFPAWKRILGIGLPPGGEIALMFVYMGVMYWLIRHFGASAQAGFGIGSRVMQAIFLPAMAIAFATAPVAGQNVGAGLGERVRETFRAAALIGAAIMFALTLFCQWKPQLLFTPFTQEQAVIDVATEFLGIVSWNFVASGLIFSCSGMFQALGNTLPGLASGASRLVTFVVPAVWLSQQPWFQLHHLWWLSVATLALQALLSYVLLQREFNRRLPLLKPRTAPAAETVAP</sequence>
<name>A0A4R6YTG4_9GAMM</name>
<dbReference type="InterPro" id="IPR002528">
    <property type="entry name" value="MATE_fam"/>
</dbReference>
<dbReference type="GO" id="GO:0042910">
    <property type="term" value="F:xenobiotic transmembrane transporter activity"/>
    <property type="evidence" value="ECO:0007669"/>
    <property type="project" value="InterPro"/>
</dbReference>
<evidence type="ECO:0000256" key="5">
    <source>
        <dbReference type="ARBA" id="ARBA00022989"/>
    </source>
</evidence>
<dbReference type="PANTHER" id="PTHR43549:SF3">
    <property type="entry name" value="MULTIDRUG RESISTANCE PROTEIN YPNP-RELATED"/>
    <property type="match status" value="1"/>
</dbReference>
<feature type="transmembrane region" description="Helical" evidence="7">
    <location>
        <begin position="165"/>
        <end position="185"/>
    </location>
</feature>
<dbReference type="PANTHER" id="PTHR43549">
    <property type="entry name" value="MULTIDRUG RESISTANCE PROTEIN YPNP-RELATED"/>
    <property type="match status" value="1"/>
</dbReference>
<feature type="transmembrane region" description="Helical" evidence="7">
    <location>
        <begin position="53"/>
        <end position="74"/>
    </location>
</feature>
<comment type="caution">
    <text evidence="8">The sequence shown here is derived from an EMBL/GenBank/DDBJ whole genome shotgun (WGS) entry which is preliminary data.</text>
</comment>
<dbReference type="InterPro" id="IPR048279">
    <property type="entry name" value="MdtK-like"/>
</dbReference>
<dbReference type="AlphaFoldDB" id="A0A4R6YTG4"/>
<dbReference type="EMBL" id="SNZH01000010">
    <property type="protein sequence ID" value="TDR41626.1"/>
    <property type="molecule type" value="Genomic_DNA"/>
</dbReference>
<feature type="transmembrane region" description="Helical" evidence="7">
    <location>
        <begin position="416"/>
        <end position="435"/>
    </location>
</feature>
<feature type="transmembrane region" description="Helical" evidence="7">
    <location>
        <begin position="357"/>
        <end position="378"/>
    </location>
</feature>
<keyword evidence="3" id="KW-1003">Cell membrane</keyword>
<evidence type="ECO:0000256" key="4">
    <source>
        <dbReference type="ARBA" id="ARBA00022692"/>
    </source>
</evidence>
<evidence type="ECO:0000256" key="7">
    <source>
        <dbReference type="SAM" id="Phobius"/>
    </source>
</evidence>
<dbReference type="RefSeq" id="WP_133819705.1">
    <property type="nucleotide sequence ID" value="NZ_SNZH01000010.1"/>
</dbReference>
<feature type="transmembrane region" description="Helical" evidence="7">
    <location>
        <begin position="283"/>
        <end position="305"/>
    </location>
</feature>
<keyword evidence="4 7" id="KW-0812">Transmembrane</keyword>
<dbReference type="Proteomes" id="UP000295293">
    <property type="component" value="Unassembled WGS sequence"/>
</dbReference>
<keyword evidence="6 7" id="KW-0472">Membrane</keyword>
<feature type="transmembrane region" description="Helical" evidence="7">
    <location>
        <begin position="12"/>
        <end position="33"/>
    </location>
</feature>
<organism evidence="8 9">
    <name type="scientific">Tahibacter aquaticus</name>
    <dbReference type="NCBI Taxonomy" id="520092"/>
    <lineage>
        <taxon>Bacteria</taxon>
        <taxon>Pseudomonadati</taxon>
        <taxon>Pseudomonadota</taxon>
        <taxon>Gammaproteobacteria</taxon>
        <taxon>Lysobacterales</taxon>
        <taxon>Rhodanobacteraceae</taxon>
        <taxon>Tahibacter</taxon>
    </lineage>
</organism>
<dbReference type="GO" id="GO:0005886">
    <property type="term" value="C:plasma membrane"/>
    <property type="evidence" value="ECO:0007669"/>
    <property type="project" value="UniProtKB-SubCell"/>
</dbReference>
<evidence type="ECO:0000256" key="3">
    <source>
        <dbReference type="ARBA" id="ARBA00022475"/>
    </source>
</evidence>
<comment type="subcellular location">
    <subcellularLocation>
        <location evidence="1">Cell inner membrane</location>
        <topology evidence="1">Multi-pass membrane protein</topology>
    </subcellularLocation>
</comment>
<feature type="transmembrane region" description="Helical" evidence="7">
    <location>
        <begin position="94"/>
        <end position="112"/>
    </location>
</feature>
<dbReference type="Pfam" id="PF01554">
    <property type="entry name" value="MatE"/>
    <property type="match status" value="2"/>
</dbReference>
<evidence type="ECO:0000256" key="2">
    <source>
        <dbReference type="ARBA" id="ARBA00022448"/>
    </source>
</evidence>
<evidence type="ECO:0000256" key="1">
    <source>
        <dbReference type="ARBA" id="ARBA00004429"/>
    </source>
</evidence>
<keyword evidence="9" id="KW-1185">Reference proteome</keyword>
<dbReference type="InterPro" id="IPR052031">
    <property type="entry name" value="Membrane_Transporter-Flippase"/>
</dbReference>
<dbReference type="PIRSF" id="PIRSF006603">
    <property type="entry name" value="DinF"/>
    <property type="match status" value="1"/>
</dbReference>
<feature type="transmembrane region" description="Helical" evidence="7">
    <location>
        <begin position="197"/>
        <end position="217"/>
    </location>
</feature>
<accession>A0A4R6YTG4</accession>
<dbReference type="GO" id="GO:0015297">
    <property type="term" value="F:antiporter activity"/>
    <property type="evidence" value="ECO:0007669"/>
    <property type="project" value="InterPro"/>
</dbReference>
<dbReference type="NCBIfam" id="TIGR00797">
    <property type="entry name" value="matE"/>
    <property type="match status" value="1"/>
</dbReference>